<dbReference type="Proteomes" id="UP000243975">
    <property type="component" value="Unassembled WGS sequence"/>
</dbReference>
<dbReference type="EMBL" id="LEKV01001024">
    <property type="protein sequence ID" value="KVI10304.1"/>
    <property type="molecule type" value="Genomic_DNA"/>
</dbReference>
<protein>
    <submittedName>
        <fullName evidence="1">Uncharacterized protein</fullName>
    </submittedName>
</protein>
<comment type="caution">
    <text evidence="1">The sequence shown here is derived from an EMBL/GenBank/DDBJ whole genome shotgun (WGS) entry which is preliminary data.</text>
</comment>
<sequence length="73" mass="8095">MKITVMIADEQIITSELDRESEMNPNVNGGELFFFQVMREHAIKDWGPCSKDCTVGPNASIGSIDDDICVNAF</sequence>
<keyword evidence="2" id="KW-1185">Reference proteome</keyword>
<gene>
    <name evidence="1" type="ORF">Ccrd_011296</name>
</gene>
<dbReference type="Gramene" id="KVI10304">
    <property type="protein sequence ID" value="KVI10304"/>
    <property type="gene ID" value="Ccrd_011296"/>
</dbReference>
<evidence type="ECO:0000313" key="1">
    <source>
        <dbReference type="EMBL" id="KVI10304.1"/>
    </source>
</evidence>
<organism evidence="1 2">
    <name type="scientific">Cynara cardunculus var. scolymus</name>
    <name type="common">Globe artichoke</name>
    <name type="synonym">Cynara scolymus</name>
    <dbReference type="NCBI Taxonomy" id="59895"/>
    <lineage>
        <taxon>Eukaryota</taxon>
        <taxon>Viridiplantae</taxon>
        <taxon>Streptophyta</taxon>
        <taxon>Embryophyta</taxon>
        <taxon>Tracheophyta</taxon>
        <taxon>Spermatophyta</taxon>
        <taxon>Magnoliopsida</taxon>
        <taxon>eudicotyledons</taxon>
        <taxon>Gunneridae</taxon>
        <taxon>Pentapetalae</taxon>
        <taxon>asterids</taxon>
        <taxon>campanulids</taxon>
        <taxon>Asterales</taxon>
        <taxon>Asteraceae</taxon>
        <taxon>Carduoideae</taxon>
        <taxon>Cardueae</taxon>
        <taxon>Carduinae</taxon>
        <taxon>Cynara</taxon>
    </lineage>
</organism>
<dbReference type="AlphaFoldDB" id="A0A103YJL7"/>
<name>A0A103YJL7_CYNCS</name>
<reference evidence="1 2" key="1">
    <citation type="journal article" date="2016" name="Sci. Rep.">
        <title>The genome sequence of the outbreeding globe artichoke constructed de novo incorporating a phase-aware low-pass sequencing strategy of F1 progeny.</title>
        <authorList>
            <person name="Scaglione D."/>
            <person name="Reyes-Chin-Wo S."/>
            <person name="Acquadro A."/>
            <person name="Froenicke L."/>
            <person name="Portis E."/>
            <person name="Beitel C."/>
            <person name="Tirone M."/>
            <person name="Mauro R."/>
            <person name="Lo Monaco A."/>
            <person name="Mauromicale G."/>
            <person name="Faccioli P."/>
            <person name="Cattivelli L."/>
            <person name="Rieseberg L."/>
            <person name="Michelmore R."/>
            <person name="Lanteri S."/>
        </authorList>
    </citation>
    <scope>NUCLEOTIDE SEQUENCE [LARGE SCALE GENOMIC DNA]</scope>
    <source>
        <strain evidence="1">2C</strain>
    </source>
</reference>
<evidence type="ECO:0000313" key="2">
    <source>
        <dbReference type="Proteomes" id="UP000243975"/>
    </source>
</evidence>
<proteinExistence type="predicted"/>
<accession>A0A103YJL7</accession>